<dbReference type="PANTHER" id="PTHR45774:SF4">
    <property type="entry name" value="AXUNDEAD, ISOFORM F"/>
    <property type="match status" value="1"/>
</dbReference>
<evidence type="ECO:0000256" key="1">
    <source>
        <dbReference type="SAM" id="MobiDB-lite"/>
    </source>
</evidence>
<dbReference type="PANTHER" id="PTHR45774">
    <property type="entry name" value="BTB/POZ DOMAIN-CONTAINING"/>
    <property type="match status" value="1"/>
</dbReference>
<dbReference type="InterPro" id="IPR029338">
    <property type="entry name" value="TSSC4"/>
</dbReference>
<dbReference type="Gene3D" id="1.25.40.420">
    <property type="match status" value="1"/>
</dbReference>
<feature type="domain" description="BACK" evidence="2">
    <location>
        <begin position="168"/>
        <end position="272"/>
    </location>
</feature>
<dbReference type="Pfam" id="PF07707">
    <property type="entry name" value="BACK"/>
    <property type="match status" value="1"/>
</dbReference>
<reference evidence="3" key="1">
    <citation type="submission" date="2021-08" db="EMBL/GenBank/DDBJ databases">
        <authorList>
            <person name="Misof B."/>
            <person name="Oliver O."/>
            <person name="Podsiadlowski L."/>
            <person name="Donath A."/>
            <person name="Peters R."/>
            <person name="Mayer C."/>
            <person name="Rust J."/>
            <person name="Gunkel S."/>
            <person name="Lesny P."/>
            <person name="Martin S."/>
            <person name="Oeyen J.P."/>
            <person name="Petersen M."/>
            <person name="Panagiotis P."/>
            <person name="Wilbrandt J."/>
            <person name="Tanja T."/>
        </authorList>
    </citation>
    <scope>NUCLEOTIDE SEQUENCE</scope>
    <source>
        <strain evidence="3">GBR_01_08_01A</strain>
        <tissue evidence="3">Thorax + abdomen</tissue>
    </source>
</reference>
<name>A0AAD9RMQ0_9HYME</name>
<dbReference type="Pfam" id="PF15264">
    <property type="entry name" value="TSSC4"/>
    <property type="match status" value="1"/>
</dbReference>
<feature type="compositionally biased region" description="Basic residues" evidence="1">
    <location>
        <begin position="455"/>
        <end position="466"/>
    </location>
</feature>
<sequence length="639" mass="73126">MSEVLPLVVPDETSSAADPRNMVSLEVGLPGDTWWYCVQRDRLAKKSEWFRAMLMGPLAPKRTDPPPLLKLEHIEKRAFDHFLRYLNDEPVIFQSVSTARATLDVAHQYLCPDLARLAIKYLDENLDSSTVLEIYQSLDLYANLLVSRCTIVGSSNVPSAPPEPEDEAGEIAAACTELLIRCLGVIDADPVTILSQERFEELRADEVKEIACRDTLRLPNEAVLFSALDRWAASDCRKRGIEPTASNKRDALSDEVWYSVRYLLMTDREFIKGPMARGILSSEESAFIFAQILGHPDKEESTVSMSSPLWRLSNTPRIGTTMYHNQGCSMMKTGKKERQDNRKNRRKECAGQACARICTCFYTNLKLIKKFVGETTSIFIIKMQLSSSYELHCRNVNRRQEHNSTAFSNRMKALVDQLSIAETEYNKRKEDVSSDYMEVDEESKEVSRSQQREGGRKRKHETHKFRGRQSIFKRPEGPAPRSIYRSVPDYHRNPHKWIKYSLDDVSNEDMTDRSNTHAALSFLKELKARKEAKLMKMDIDKTVTHSNDNKISFRSRKNESTSTIAFKKPESESIESESLPVIVCTDDKPMFKNSKIIMPEYVVGQKQVKKIKKNKLPNTSCSSRQIKLDHLQDLDEDEN</sequence>
<dbReference type="InterPro" id="IPR011705">
    <property type="entry name" value="BACK"/>
</dbReference>
<dbReference type="Gene3D" id="3.30.710.10">
    <property type="entry name" value="Potassium Channel Kv1.1, Chain A"/>
    <property type="match status" value="1"/>
</dbReference>
<proteinExistence type="predicted"/>
<accession>A0AAD9RMQ0</accession>
<dbReference type="AlphaFoldDB" id="A0AAD9RMQ0"/>
<organism evidence="3 4">
    <name type="scientific">Odynerus spinipes</name>
    <dbReference type="NCBI Taxonomy" id="1348599"/>
    <lineage>
        <taxon>Eukaryota</taxon>
        <taxon>Metazoa</taxon>
        <taxon>Ecdysozoa</taxon>
        <taxon>Arthropoda</taxon>
        <taxon>Hexapoda</taxon>
        <taxon>Insecta</taxon>
        <taxon>Pterygota</taxon>
        <taxon>Neoptera</taxon>
        <taxon>Endopterygota</taxon>
        <taxon>Hymenoptera</taxon>
        <taxon>Apocrita</taxon>
        <taxon>Aculeata</taxon>
        <taxon>Vespoidea</taxon>
        <taxon>Vespidae</taxon>
        <taxon>Eumeninae</taxon>
        <taxon>Odynerus</taxon>
    </lineage>
</organism>
<evidence type="ECO:0000313" key="3">
    <source>
        <dbReference type="EMBL" id="KAK2582340.1"/>
    </source>
</evidence>
<comment type="caution">
    <text evidence="3">The sequence shown here is derived from an EMBL/GenBank/DDBJ whole genome shotgun (WGS) entry which is preliminary data.</text>
</comment>
<evidence type="ECO:0000259" key="2">
    <source>
        <dbReference type="SMART" id="SM00875"/>
    </source>
</evidence>
<feature type="compositionally biased region" description="Basic and acidic residues" evidence="1">
    <location>
        <begin position="444"/>
        <end position="454"/>
    </location>
</feature>
<dbReference type="EMBL" id="JAIFRP010000031">
    <property type="protein sequence ID" value="KAK2582340.1"/>
    <property type="molecule type" value="Genomic_DNA"/>
</dbReference>
<dbReference type="GO" id="GO:0005829">
    <property type="term" value="C:cytosol"/>
    <property type="evidence" value="ECO:0007669"/>
    <property type="project" value="TreeGrafter"/>
</dbReference>
<evidence type="ECO:0000313" key="4">
    <source>
        <dbReference type="Proteomes" id="UP001258017"/>
    </source>
</evidence>
<dbReference type="SUPFAM" id="SSF54695">
    <property type="entry name" value="POZ domain"/>
    <property type="match status" value="1"/>
</dbReference>
<dbReference type="GO" id="GO:0022008">
    <property type="term" value="P:neurogenesis"/>
    <property type="evidence" value="ECO:0007669"/>
    <property type="project" value="TreeGrafter"/>
</dbReference>
<dbReference type="Proteomes" id="UP001258017">
    <property type="component" value="Unassembled WGS sequence"/>
</dbReference>
<dbReference type="InterPro" id="IPR011333">
    <property type="entry name" value="SKP1/BTB/POZ_sf"/>
</dbReference>
<gene>
    <name evidence="3" type="ORF">KPH14_004676</name>
</gene>
<keyword evidence="4" id="KW-1185">Reference proteome</keyword>
<feature type="region of interest" description="Disordered" evidence="1">
    <location>
        <begin position="431"/>
        <end position="466"/>
    </location>
</feature>
<reference evidence="3" key="2">
    <citation type="journal article" date="2023" name="Commun. Biol.">
        <title>Intrasexual cuticular hydrocarbon dimorphism in a wasp sheds light on hydrocarbon biosynthesis genes in Hymenoptera.</title>
        <authorList>
            <person name="Moris V.C."/>
            <person name="Podsiadlowski L."/>
            <person name="Martin S."/>
            <person name="Oeyen J.P."/>
            <person name="Donath A."/>
            <person name="Petersen M."/>
            <person name="Wilbrandt J."/>
            <person name="Misof B."/>
            <person name="Liedtke D."/>
            <person name="Thamm M."/>
            <person name="Scheiner R."/>
            <person name="Schmitt T."/>
            <person name="Niehuis O."/>
        </authorList>
    </citation>
    <scope>NUCLEOTIDE SEQUENCE</scope>
    <source>
        <strain evidence="3">GBR_01_08_01A</strain>
    </source>
</reference>
<protein>
    <recommendedName>
        <fullName evidence="2">BACK domain-containing protein</fullName>
    </recommendedName>
</protein>
<dbReference type="SMART" id="SM00875">
    <property type="entry name" value="BACK"/>
    <property type="match status" value="1"/>
</dbReference>